<protein>
    <submittedName>
        <fullName evidence="2">Uncharacterized protein</fullName>
    </submittedName>
</protein>
<evidence type="ECO:0000313" key="3">
    <source>
        <dbReference type="Proteomes" id="UP000410492"/>
    </source>
</evidence>
<dbReference type="Proteomes" id="UP000410492">
    <property type="component" value="Unassembled WGS sequence"/>
</dbReference>
<accession>A0A653CY55</accession>
<dbReference type="EMBL" id="CAACVG010009301">
    <property type="protein sequence ID" value="VEN52802.1"/>
    <property type="molecule type" value="Genomic_DNA"/>
</dbReference>
<evidence type="ECO:0000256" key="1">
    <source>
        <dbReference type="SAM" id="MobiDB-lite"/>
    </source>
</evidence>
<organism evidence="2 3">
    <name type="scientific">Callosobruchus maculatus</name>
    <name type="common">Southern cowpea weevil</name>
    <name type="synonym">Pulse bruchid</name>
    <dbReference type="NCBI Taxonomy" id="64391"/>
    <lineage>
        <taxon>Eukaryota</taxon>
        <taxon>Metazoa</taxon>
        <taxon>Ecdysozoa</taxon>
        <taxon>Arthropoda</taxon>
        <taxon>Hexapoda</taxon>
        <taxon>Insecta</taxon>
        <taxon>Pterygota</taxon>
        <taxon>Neoptera</taxon>
        <taxon>Endopterygota</taxon>
        <taxon>Coleoptera</taxon>
        <taxon>Polyphaga</taxon>
        <taxon>Cucujiformia</taxon>
        <taxon>Chrysomeloidea</taxon>
        <taxon>Chrysomelidae</taxon>
        <taxon>Bruchinae</taxon>
        <taxon>Bruchini</taxon>
        <taxon>Callosobruchus</taxon>
    </lineage>
</organism>
<feature type="region of interest" description="Disordered" evidence="1">
    <location>
        <begin position="100"/>
        <end position="124"/>
    </location>
</feature>
<evidence type="ECO:0000313" key="2">
    <source>
        <dbReference type="EMBL" id="VEN52802.1"/>
    </source>
</evidence>
<gene>
    <name evidence="2" type="ORF">CALMAC_LOCUS12812</name>
</gene>
<dbReference type="AlphaFoldDB" id="A0A653CY55"/>
<name>A0A653CY55_CALMS</name>
<sequence length="124" mass="13608">MDPSDEVILSILNPSTVVGDKNEFDSDNLLLNKKVDTHTASEYELNLSTEQKDFQDNLPISIDEETIPEVLLLDDNDITAQSVIEECEVGVSNAISTDLGSNAHVQSKPPPRKSNFARGDLQPL</sequence>
<keyword evidence="3" id="KW-1185">Reference proteome</keyword>
<proteinExistence type="predicted"/>
<reference evidence="2 3" key="1">
    <citation type="submission" date="2019-01" db="EMBL/GenBank/DDBJ databases">
        <authorList>
            <person name="Sayadi A."/>
        </authorList>
    </citation>
    <scope>NUCLEOTIDE SEQUENCE [LARGE SCALE GENOMIC DNA]</scope>
</reference>